<comment type="caution">
    <text evidence="1">The sequence shown here is derived from an EMBL/GenBank/DDBJ whole genome shotgun (WGS) entry which is preliminary data.</text>
</comment>
<dbReference type="Proteomes" id="UP000275256">
    <property type="component" value="Unassembled WGS sequence"/>
</dbReference>
<gene>
    <name evidence="1" type="ORF">EAX62_07430</name>
</gene>
<dbReference type="InterPro" id="IPR010424">
    <property type="entry name" value="EutQ"/>
</dbReference>
<dbReference type="CDD" id="cd02228">
    <property type="entry name" value="cupin_EutQ"/>
    <property type="match status" value="1"/>
</dbReference>
<name>A0A3M0GQP2_9ACTN</name>
<proteinExistence type="predicted"/>
<accession>A0A3M0GQP2</accession>
<dbReference type="RefSeq" id="WP_121901085.1">
    <property type="nucleotide sequence ID" value="NZ_REFW01000002.1"/>
</dbReference>
<sequence>MTRIVIAADDVLGVEPGGHLLVPPGALVTPLARDVARERSVTFTTKAPASTPRPEDALEQRIRSIVATMLLPGAVPGRHPVKLAQARSVTLEPFGHPGPSPDQQVRVKDVITSDDGSPMAAGYMSLTAGSFSWDFGYDEVQIVLEGELHLGGDGGDRIGHPGDIFYIPKGSHITFGTPSWTKFVYVTFPADWEGQS</sequence>
<reference evidence="1 2" key="1">
    <citation type="submission" date="2018-10" db="EMBL/GenBank/DDBJ databases">
        <title>Tessaracoccus antarcticuss sp. nov., isolated from sediment.</title>
        <authorList>
            <person name="Zhou L.Y."/>
            <person name="Du Z.J."/>
        </authorList>
    </citation>
    <scope>NUCLEOTIDE SEQUENCE [LARGE SCALE GENOMIC DNA]</scope>
    <source>
        <strain evidence="1 2">JDX10</strain>
    </source>
</reference>
<dbReference type="PANTHER" id="PTHR36169:SF1">
    <property type="entry name" value="ACETATE KINASE EUTQ"/>
    <property type="match status" value="1"/>
</dbReference>
<dbReference type="OrthoDB" id="3828611at2"/>
<dbReference type="EMBL" id="REFW01000002">
    <property type="protein sequence ID" value="RMB59606.1"/>
    <property type="molecule type" value="Genomic_DNA"/>
</dbReference>
<evidence type="ECO:0000313" key="2">
    <source>
        <dbReference type="Proteomes" id="UP000275256"/>
    </source>
</evidence>
<keyword evidence="2" id="KW-1185">Reference proteome</keyword>
<dbReference type="Gene3D" id="2.60.120.10">
    <property type="entry name" value="Jelly Rolls"/>
    <property type="match status" value="1"/>
</dbReference>
<dbReference type="Pfam" id="PF06249">
    <property type="entry name" value="EutQ"/>
    <property type="match status" value="1"/>
</dbReference>
<dbReference type="InterPro" id="IPR011051">
    <property type="entry name" value="RmlC_Cupin_sf"/>
</dbReference>
<evidence type="ECO:0000313" key="1">
    <source>
        <dbReference type="EMBL" id="RMB59606.1"/>
    </source>
</evidence>
<dbReference type="SUPFAM" id="SSF51182">
    <property type="entry name" value="RmlC-like cupins"/>
    <property type="match status" value="1"/>
</dbReference>
<dbReference type="PANTHER" id="PTHR36169">
    <property type="entry name" value="ETHANOLAMINE UTILIZATION PROTEIN EUTQ"/>
    <property type="match status" value="1"/>
</dbReference>
<dbReference type="InterPro" id="IPR014710">
    <property type="entry name" value="RmlC-like_jellyroll"/>
</dbReference>
<protein>
    <submittedName>
        <fullName evidence="1">DUF861 domain-containing protein</fullName>
    </submittedName>
</protein>
<organism evidence="1 2">
    <name type="scientific">Tessaracoccus antarcticus</name>
    <dbReference type="NCBI Taxonomy" id="2479848"/>
    <lineage>
        <taxon>Bacteria</taxon>
        <taxon>Bacillati</taxon>
        <taxon>Actinomycetota</taxon>
        <taxon>Actinomycetes</taxon>
        <taxon>Propionibacteriales</taxon>
        <taxon>Propionibacteriaceae</taxon>
        <taxon>Tessaracoccus</taxon>
    </lineage>
</organism>
<dbReference type="AlphaFoldDB" id="A0A3M0GQP2"/>